<evidence type="ECO:0000313" key="1">
    <source>
        <dbReference type="Proteomes" id="UP001732720"/>
    </source>
</evidence>
<organism evidence="1 2">
    <name type="scientific">Castor canadensis</name>
    <name type="common">American beaver</name>
    <dbReference type="NCBI Taxonomy" id="51338"/>
    <lineage>
        <taxon>Eukaryota</taxon>
        <taxon>Metazoa</taxon>
        <taxon>Chordata</taxon>
        <taxon>Craniata</taxon>
        <taxon>Vertebrata</taxon>
        <taxon>Euteleostomi</taxon>
        <taxon>Mammalia</taxon>
        <taxon>Eutheria</taxon>
        <taxon>Euarchontoglires</taxon>
        <taxon>Glires</taxon>
        <taxon>Rodentia</taxon>
        <taxon>Castorimorpha</taxon>
        <taxon>Castoridae</taxon>
        <taxon>Castor</taxon>
    </lineage>
</organism>
<dbReference type="Proteomes" id="UP001732720">
    <property type="component" value="Chromosome 8"/>
</dbReference>
<dbReference type="RefSeq" id="XP_073938130.1">
    <property type="nucleotide sequence ID" value="XM_074082029.1"/>
</dbReference>
<gene>
    <name evidence="2" type="primary">LOC141425623</name>
</gene>
<protein>
    <submittedName>
        <fullName evidence="2">Uncharacterized protein isoform X1</fullName>
    </submittedName>
</protein>
<accession>A0AC58N970</accession>
<sequence>MRSDRVVREGDPGGVDRCRSLWKTPGVAAATGARGCVWPGEEGDLSLLLAVGGPLGGAPCPGRAGAPSQFVSGGGGGGGAQRVQQSSSKARIARRCSPPPRCAARCYPAAGAPAAAASSAEAAAPPPRRLHAQSPPAVTASPAPGSRLGSFLSLLVFAPSHRRLLASTPCLLFAKFPCPSRSKVPGRFILVIPREQEWETDSFVIKVSCKTPCWGGGSAVFHAFAVF</sequence>
<proteinExistence type="predicted"/>
<evidence type="ECO:0000313" key="2">
    <source>
        <dbReference type="RefSeq" id="XP_073938130.1"/>
    </source>
</evidence>
<reference evidence="2" key="1">
    <citation type="submission" date="2025-08" db="UniProtKB">
        <authorList>
            <consortium name="RefSeq"/>
        </authorList>
    </citation>
    <scope>IDENTIFICATION</scope>
</reference>
<keyword evidence="1" id="KW-1185">Reference proteome</keyword>
<name>A0AC58N970_CASCN</name>